<dbReference type="PANTHER" id="PTHR30572">
    <property type="entry name" value="MEMBRANE COMPONENT OF TRANSPORTER-RELATED"/>
    <property type="match status" value="1"/>
</dbReference>
<feature type="transmembrane region" description="Helical" evidence="7">
    <location>
        <begin position="266"/>
        <end position="288"/>
    </location>
</feature>
<dbReference type="InterPro" id="IPR003838">
    <property type="entry name" value="ABC3_permease_C"/>
</dbReference>
<dbReference type="InterPro" id="IPR050250">
    <property type="entry name" value="Macrolide_Exporter_MacB"/>
</dbReference>
<dbReference type="Pfam" id="PF02687">
    <property type="entry name" value="FtsX"/>
    <property type="match status" value="2"/>
</dbReference>
<keyword evidence="2" id="KW-1003">Cell membrane</keyword>
<evidence type="ECO:0000256" key="7">
    <source>
        <dbReference type="SAM" id="Phobius"/>
    </source>
</evidence>
<dbReference type="Proteomes" id="UP000612456">
    <property type="component" value="Unassembled WGS sequence"/>
</dbReference>
<feature type="transmembrane region" description="Helical" evidence="7">
    <location>
        <begin position="743"/>
        <end position="768"/>
    </location>
</feature>
<keyword evidence="5 7" id="KW-0472">Membrane</keyword>
<feature type="transmembrane region" description="Helical" evidence="7">
    <location>
        <begin position="691"/>
        <end position="722"/>
    </location>
</feature>
<feature type="domain" description="ABC3 transporter permease C-terminal" evidence="8">
    <location>
        <begin position="272"/>
        <end position="392"/>
    </location>
</feature>
<sequence>MMMFPNSNKGIIKKLIRRSLRANRTRNRYVILAVILTTWLLTSVFTIGMSFMKTFDMQQIRMIGTTADVALYNPSQEQIERLKQLPYVSHVGLDTQVAQVIPTQEMGDLEVSMHGYDASEWDNMRAPLLGNKVNAYPEKRNEVIVPTWILDKLNITEPAIGMTLPLTYQSEAGERKESFILSGWYTDYSQLRSGNAGVIIVSREFAESVGADSSGKSTVASIAFKGGSSIDQNMSQLEQDLKLNEDQKLTSYSTIEDQNSSKMTTMLGIAGIIVFVMFSGYLLIYNVLYISVATDTKFYGLLKTIGMTRKQIIRMVNGQAVRLAGIGIPIGVAAGVITSLVAVPLAIEAFTLDTDVEISFHPIIYAGAVLFAWLTTMAGCRKPARIAAKISPVEAAKYVRTTTKKSRHGSKLYRMALRNMFRDKKRALTVFLSLFIGLTTFLTINTLVLSMNTDNFIASYIDNDFDLMNKTVDFGYQGEQKQKLTEEMAEAVQQMSGVTDVRKTYIDKEGSIGYTNEVFGKYVDDRVTRYNMERPTDEQLKDSGMFWSVLIGIDTKYVTEMNKSLETPIDVERFEKGEIALLSSSEEVVNRGDRFQFNFKEGGVDRELEIGGFVSPQFQVSFGGMAPNVYVSHNAMKQIIKDPILYKMNIQANKKDQPRIQEQLETLIAGDREIELTSKLQWAEKLESAKIIFYLLGGAITLILAAIGILNFISTMFTSVVVRKHEFAVMESIGMTRRQLRKMLLLEGMGYAVISTLLISSLGTLISYGAYHVFSQEADYAIYTFPTIPLLIAFVLVFASCLSVPIIAYNRSKKMSIVERLREAV</sequence>
<reference evidence="9" key="1">
    <citation type="journal article" date="2014" name="Int. J. Syst. Evol. Microbiol.">
        <title>Complete genome sequence of Corynebacterium casei LMG S-19264T (=DSM 44701T), isolated from a smear-ripened cheese.</title>
        <authorList>
            <consortium name="US DOE Joint Genome Institute (JGI-PGF)"/>
            <person name="Walter F."/>
            <person name="Albersmeier A."/>
            <person name="Kalinowski J."/>
            <person name="Ruckert C."/>
        </authorList>
    </citation>
    <scope>NUCLEOTIDE SEQUENCE</scope>
    <source>
        <strain evidence="9">CGMCC 1.15178</strain>
    </source>
</reference>
<dbReference type="GO" id="GO:0005886">
    <property type="term" value="C:plasma membrane"/>
    <property type="evidence" value="ECO:0007669"/>
    <property type="project" value="UniProtKB-SubCell"/>
</dbReference>
<evidence type="ECO:0000259" key="8">
    <source>
        <dbReference type="Pfam" id="PF02687"/>
    </source>
</evidence>
<feature type="transmembrane region" description="Helical" evidence="7">
    <location>
        <begin position="788"/>
        <end position="810"/>
    </location>
</feature>
<feature type="domain" description="ABC3 transporter permease C-terminal" evidence="8">
    <location>
        <begin position="700"/>
        <end position="817"/>
    </location>
</feature>
<feature type="transmembrane region" description="Helical" evidence="7">
    <location>
        <begin position="427"/>
        <end position="449"/>
    </location>
</feature>
<feature type="transmembrane region" description="Helical" evidence="7">
    <location>
        <begin position="320"/>
        <end position="347"/>
    </location>
</feature>
<dbReference type="PANTHER" id="PTHR30572:SF4">
    <property type="entry name" value="ABC TRANSPORTER PERMEASE YTRF"/>
    <property type="match status" value="1"/>
</dbReference>
<reference evidence="9" key="2">
    <citation type="submission" date="2020-09" db="EMBL/GenBank/DDBJ databases">
        <authorList>
            <person name="Sun Q."/>
            <person name="Zhou Y."/>
        </authorList>
    </citation>
    <scope>NUCLEOTIDE SEQUENCE</scope>
    <source>
        <strain evidence="9">CGMCC 1.15178</strain>
    </source>
</reference>
<comment type="subcellular location">
    <subcellularLocation>
        <location evidence="1">Cell membrane</location>
        <topology evidence="1">Multi-pass membrane protein</topology>
    </subcellularLocation>
</comment>
<evidence type="ECO:0000313" key="9">
    <source>
        <dbReference type="EMBL" id="GGD72387.1"/>
    </source>
</evidence>
<keyword evidence="3 7" id="KW-0812">Transmembrane</keyword>
<feature type="transmembrane region" description="Helical" evidence="7">
    <location>
        <begin position="359"/>
        <end position="380"/>
    </location>
</feature>
<evidence type="ECO:0000256" key="5">
    <source>
        <dbReference type="ARBA" id="ARBA00023136"/>
    </source>
</evidence>
<dbReference type="GO" id="GO:0022857">
    <property type="term" value="F:transmembrane transporter activity"/>
    <property type="evidence" value="ECO:0007669"/>
    <property type="project" value="TreeGrafter"/>
</dbReference>
<keyword evidence="10" id="KW-1185">Reference proteome</keyword>
<evidence type="ECO:0000256" key="6">
    <source>
        <dbReference type="ARBA" id="ARBA00038076"/>
    </source>
</evidence>
<proteinExistence type="inferred from homology"/>
<protein>
    <submittedName>
        <fullName evidence="9">Efflux ABC transporter permease</fullName>
    </submittedName>
</protein>
<accession>A0A917DUJ4</accession>
<comment type="similarity">
    <text evidence="6">Belongs to the ABC-4 integral membrane protein family.</text>
</comment>
<dbReference type="AlphaFoldDB" id="A0A917DUJ4"/>
<evidence type="ECO:0000256" key="3">
    <source>
        <dbReference type="ARBA" id="ARBA00022692"/>
    </source>
</evidence>
<keyword evidence="4 7" id="KW-1133">Transmembrane helix</keyword>
<organism evidence="9 10">
    <name type="scientific">Paenibacillus nasutitermitis</name>
    <dbReference type="NCBI Taxonomy" id="1652958"/>
    <lineage>
        <taxon>Bacteria</taxon>
        <taxon>Bacillati</taxon>
        <taxon>Bacillota</taxon>
        <taxon>Bacilli</taxon>
        <taxon>Bacillales</taxon>
        <taxon>Paenibacillaceae</taxon>
        <taxon>Paenibacillus</taxon>
    </lineage>
</organism>
<evidence type="ECO:0000313" key="10">
    <source>
        <dbReference type="Proteomes" id="UP000612456"/>
    </source>
</evidence>
<comment type="caution">
    <text evidence="9">The sequence shown here is derived from an EMBL/GenBank/DDBJ whole genome shotgun (WGS) entry which is preliminary data.</text>
</comment>
<evidence type="ECO:0000256" key="2">
    <source>
        <dbReference type="ARBA" id="ARBA00022475"/>
    </source>
</evidence>
<dbReference type="RefSeq" id="WP_188993003.1">
    <property type="nucleotide sequence ID" value="NZ_BMHP01000002.1"/>
</dbReference>
<dbReference type="EMBL" id="BMHP01000002">
    <property type="protein sequence ID" value="GGD72387.1"/>
    <property type="molecule type" value="Genomic_DNA"/>
</dbReference>
<evidence type="ECO:0000256" key="4">
    <source>
        <dbReference type="ARBA" id="ARBA00022989"/>
    </source>
</evidence>
<gene>
    <name evidence="9" type="ORF">GCM10010911_32870</name>
</gene>
<name>A0A917DUJ4_9BACL</name>
<evidence type="ECO:0000256" key="1">
    <source>
        <dbReference type="ARBA" id="ARBA00004651"/>
    </source>
</evidence>